<organism evidence="2">
    <name type="scientific">Ammonifex degensii</name>
    <dbReference type="NCBI Taxonomy" id="42838"/>
    <lineage>
        <taxon>Bacteria</taxon>
        <taxon>Bacillati</taxon>
        <taxon>Bacillota</taxon>
        <taxon>Clostridia</taxon>
        <taxon>Thermoanaerobacterales</taxon>
        <taxon>Thermoanaerobacteraceae</taxon>
        <taxon>Ammonifex</taxon>
    </lineage>
</organism>
<accession>A0A7C2EJ11</accession>
<keyword evidence="1" id="KW-0812">Transmembrane</keyword>
<comment type="caution">
    <text evidence="2">The sequence shown here is derived from an EMBL/GenBank/DDBJ whole genome shotgun (WGS) entry which is preliminary data.</text>
</comment>
<sequence>MRQFFSRMSYFTTLVVPMAVALIIAFLAVINPQWPRLYCIIAFLAALIILPGITLGLKLGCTPVTEEEVVFLGVCAPGVIGVRYPNGEVVRYPHRELYDLFRNGTVKEGDILRLRFLDKEIIGWQFPDNGETGD</sequence>
<dbReference type="EMBL" id="DSMU01000224">
    <property type="protein sequence ID" value="HEL65730.1"/>
    <property type="molecule type" value="Genomic_DNA"/>
</dbReference>
<keyword evidence="1" id="KW-0472">Membrane</keyword>
<feature type="transmembrane region" description="Helical" evidence="1">
    <location>
        <begin position="37"/>
        <end position="57"/>
    </location>
</feature>
<evidence type="ECO:0000256" key="1">
    <source>
        <dbReference type="SAM" id="Phobius"/>
    </source>
</evidence>
<name>A0A7C2EJ11_9THEO</name>
<gene>
    <name evidence="2" type="ORF">ENQ34_03495</name>
</gene>
<protein>
    <submittedName>
        <fullName evidence="2">Uncharacterized protein</fullName>
    </submittedName>
</protein>
<keyword evidence="1" id="KW-1133">Transmembrane helix</keyword>
<proteinExistence type="predicted"/>
<reference evidence="2" key="1">
    <citation type="journal article" date="2020" name="mSystems">
        <title>Genome- and Community-Level Interaction Insights into Carbon Utilization and Element Cycling Functions of Hydrothermarchaeota in Hydrothermal Sediment.</title>
        <authorList>
            <person name="Zhou Z."/>
            <person name="Liu Y."/>
            <person name="Xu W."/>
            <person name="Pan J."/>
            <person name="Luo Z.H."/>
            <person name="Li M."/>
        </authorList>
    </citation>
    <scope>NUCLEOTIDE SEQUENCE [LARGE SCALE GENOMIC DNA]</scope>
    <source>
        <strain evidence="2">SpSt-300</strain>
    </source>
</reference>
<dbReference type="AlphaFoldDB" id="A0A7C2EJ11"/>
<evidence type="ECO:0000313" key="2">
    <source>
        <dbReference type="EMBL" id="HEL65730.1"/>
    </source>
</evidence>
<feature type="transmembrane region" description="Helical" evidence="1">
    <location>
        <begin position="12"/>
        <end position="30"/>
    </location>
</feature>